<keyword evidence="6" id="KW-0808">Transferase</keyword>
<name>A0A7S3P4E8_9STRA</name>
<evidence type="ECO:0000256" key="4">
    <source>
        <dbReference type="ARBA" id="ARBA00022475"/>
    </source>
</evidence>
<dbReference type="GO" id="GO:0005524">
    <property type="term" value="F:ATP binding"/>
    <property type="evidence" value="ECO:0007669"/>
    <property type="project" value="UniProtKB-KW"/>
</dbReference>
<dbReference type="InterPro" id="IPR036890">
    <property type="entry name" value="HATPase_C_sf"/>
</dbReference>
<feature type="region of interest" description="Disordered" evidence="14">
    <location>
        <begin position="1"/>
        <end position="33"/>
    </location>
</feature>
<dbReference type="InterPro" id="IPR003594">
    <property type="entry name" value="HATPase_dom"/>
</dbReference>
<dbReference type="PROSITE" id="PS50109">
    <property type="entry name" value="HIS_KIN"/>
    <property type="match status" value="1"/>
</dbReference>
<evidence type="ECO:0000256" key="9">
    <source>
        <dbReference type="ARBA" id="ARBA00022840"/>
    </source>
</evidence>
<feature type="coiled-coil region" evidence="13">
    <location>
        <begin position="103"/>
        <end position="137"/>
    </location>
</feature>
<evidence type="ECO:0000256" key="10">
    <source>
        <dbReference type="ARBA" id="ARBA00023012"/>
    </source>
</evidence>
<dbReference type="SUPFAM" id="SSF52172">
    <property type="entry name" value="CheY-like"/>
    <property type="match status" value="1"/>
</dbReference>
<evidence type="ECO:0000259" key="16">
    <source>
        <dbReference type="PROSITE" id="PS50110"/>
    </source>
</evidence>
<dbReference type="InterPro" id="IPR001789">
    <property type="entry name" value="Sig_transdc_resp-reg_receiver"/>
</dbReference>
<evidence type="ECO:0000256" key="8">
    <source>
        <dbReference type="ARBA" id="ARBA00022777"/>
    </source>
</evidence>
<dbReference type="Gene3D" id="3.30.565.10">
    <property type="entry name" value="Histidine kinase-like ATPase, C-terminal domain"/>
    <property type="match status" value="1"/>
</dbReference>
<accession>A0A7S3P4E8</accession>
<feature type="compositionally biased region" description="Polar residues" evidence="14">
    <location>
        <begin position="10"/>
        <end position="25"/>
    </location>
</feature>
<dbReference type="Pfam" id="PF00512">
    <property type="entry name" value="HisKA"/>
    <property type="match status" value="1"/>
</dbReference>
<dbReference type="Pfam" id="PF00072">
    <property type="entry name" value="Response_reg"/>
    <property type="match status" value="1"/>
</dbReference>
<evidence type="ECO:0000256" key="13">
    <source>
        <dbReference type="SAM" id="Coils"/>
    </source>
</evidence>
<keyword evidence="13" id="KW-0175">Coiled coil</keyword>
<protein>
    <recommendedName>
        <fullName evidence="3">histidine kinase</fullName>
        <ecNumber evidence="3">2.7.13.3</ecNumber>
    </recommendedName>
</protein>
<evidence type="ECO:0000256" key="7">
    <source>
        <dbReference type="ARBA" id="ARBA00022741"/>
    </source>
</evidence>
<keyword evidence="9" id="KW-0067">ATP-binding</keyword>
<dbReference type="SUPFAM" id="SSF47384">
    <property type="entry name" value="Homodimeric domain of signal transducing histidine kinase"/>
    <property type="match status" value="1"/>
</dbReference>
<evidence type="ECO:0000256" key="11">
    <source>
        <dbReference type="ARBA" id="ARBA00023136"/>
    </source>
</evidence>
<dbReference type="PRINTS" id="PR00344">
    <property type="entry name" value="BCTRLSENSOR"/>
</dbReference>
<dbReference type="InterPro" id="IPR036097">
    <property type="entry name" value="HisK_dim/P_sf"/>
</dbReference>
<dbReference type="CDD" id="cd00082">
    <property type="entry name" value="HisKA"/>
    <property type="match status" value="1"/>
</dbReference>
<keyword evidence="10" id="KW-0902">Two-component regulatory system</keyword>
<reference evidence="17" key="1">
    <citation type="submission" date="2021-01" db="EMBL/GenBank/DDBJ databases">
        <authorList>
            <person name="Corre E."/>
            <person name="Pelletier E."/>
            <person name="Niang G."/>
            <person name="Scheremetjew M."/>
            <person name="Finn R."/>
            <person name="Kale V."/>
            <person name="Holt S."/>
            <person name="Cochrane G."/>
            <person name="Meng A."/>
            <person name="Brown T."/>
            <person name="Cohen L."/>
        </authorList>
    </citation>
    <scope>NUCLEOTIDE SEQUENCE</scope>
    <source>
        <strain evidence="17">CCMP127</strain>
    </source>
</reference>
<dbReference type="InterPro" id="IPR003661">
    <property type="entry name" value="HisK_dim/P_dom"/>
</dbReference>
<feature type="coiled-coil region" evidence="13">
    <location>
        <begin position="341"/>
        <end position="368"/>
    </location>
</feature>
<gene>
    <name evidence="17" type="ORF">ACOF00016_LOCUS2222</name>
</gene>
<evidence type="ECO:0000256" key="6">
    <source>
        <dbReference type="ARBA" id="ARBA00022679"/>
    </source>
</evidence>
<keyword evidence="8" id="KW-0418">Kinase</keyword>
<evidence type="ECO:0000256" key="5">
    <source>
        <dbReference type="ARBA" id="ARBA00022553"/>
    </source>
</evidence>
<evidence type="ECO:0000259" key="15">
    <source>
        <dbReference type="PROSITE" id="PS50109"/>
    </source>
</evidence>
<evidence type="ECO:0000313" key="17">
    <source>
        <dbReference type="EMBL" id="CAE0404042.1"/>
    </source>
</evidence>
<comment type="subcellular location">
    <subcellularLocation>
        <location evidence="2">Cell membrane</location>
    </subcellularLocation>
</comment>
<keyword evidence="5 12" id="KW-0597">Phosphoprotein</keyword>
<evidence type="ECO:0000256" key="2">
    <source>
        <dbReference type="ARBA" id="ARBA00004236"/>
    </source>
</evidence>
<keyword evidence="7" id="KW-0547">Nucleotide-binding</keyword>
<dbReference type="CDD" id="cd17546">
    <property type="entry name" value="REC_hyHK_CKI1_RcsC-like"/>
    <property type="match status" value="1"/>
</dbReference>
<dbReference type="SUPFAM" id="SSF55874">
    <property type="entry name" value="ATPase domain of HSP90 chaperone/DNA topoisomerase II/histidine kinase"/>
    <property type="match status" value="1"/>
</dbReference>
<dbReference type="Gene3D" id="3.40.50.2300">
    <property type="match status" value="1"/>
</dbReference>
<evidence type="ECO:0000256" key="1">
    <source>
        <dbReference type="ARBA" id="ARBA00000085"/>
    </source>
</evidence>
<dbReference type="Pfam" id="PF02518">
    <property type="entry name" value="HATPase_c"/>
    <property type="match status" value="1"/>
</dbReference>
<dbReference type="InterPro" id="IPR004358">
    <property type="entry name" value="Sig_transdc_His_kin-like_C"/>
</dbReference>
<keyword evidence="4" id="KW-1003">Cell membrane</keyword>
<dbReference type="SMART" id="SM00388">
    <property type="entry name" value="HisKA"/>
    <property type="match status" value="1"/>
</dbReference>
<keyword evidence="11" id="KW-0472">Membrane</keyword>
<evidence type="ECO:0000256" key="12">
    <source>
        <dbReference type="PROSITE-ProRule" id="PRU00169"/>
    </source>
</evidence>
<dbReference type="FunFam" id="3.30.565.10:FF:000023">
    <property type="entry name" value="PAS domain-containing sensor histidine kinase"/>
    <property type="match status" value="1"/>
</dbReference>
<dbReference type="PROSITE" id="PS50110">
    <property type="entry name" value="RESPONSE_REGULATORY"/>
    <property type="match status" value="1"/>
</dbReference>
<dbReference type="EMBL" id="HBIM01002547">
    <property type="protein sequence ID" value="CAE0404042.1"/>
    <property type="molecule type" value="Transcribed_RNA"/>
</dbReference>
<dbReference type="InterPro" id="IPR005467">
    <property type="entry name" value="His_kinase_dom"/>
</dbReference>
<sequence>MRITIKNDVNESNNASFGSGEVQESSSKDRMSNLSVGLPSMCSVLSSSSHSTEQINSPKAPSSMWKDQAEDVEGDNFDGGIVDRLSRPAMPLIIDYFQEATSYQALEKQVTLLRAELRVQEEELNQKTALLEKLQFTASSRSTAANPPHETPHSPGAKNQCMNDRFEASDAMNLFINWLFRAASRHENLLDFVKDYTEVLINDIGLPVHRLTVMAAATPTANKTSFFYTWAWQDGDLIERHGPPTTQQEEEPMLRLWEGGERSIRIRSSGNNKTGIRDYMSLPVLHKDVCRGGLAWSSKTEFSGEHIRFLEESHGALATVLRSYLNDICVEHLQEHMDEEIAQRTGKLKEMNEELKQANQRIEIQSGQQLKHFAMISHELRTPLNGIVGLTSLLQNTIDALTPEQAETVEMIANSGDLLLRVVNDVLDYSKLTLGMVEISKEVTPLHPLLKQVLDAFHVKAAQRKIKVHTILDKDLPASIYTDGRRLQQIIFNLIGNAIKFSKDGGTVELKVTKSIAMAGKEHACPRLRIMIKDYGEGIEKSHFTKIFEPFQQADAAVERTHGGTGLGLAITSRLVKSLGGTIKVDSEIGKWSVFTVDLNLDQIAEESETSVDESVATEEVFHISTSTLHFGQSSDLESACVSKETIWEKNDKAKPVLRIDDDRLDSFKILVAEDNKINQTLLHRTLSRLGVKHVEMVDDGSIAVQRCNEETYDLILMDMQMPEMDGVEATRLIRTKCTNSNATTRIIFVSAHALRDFETKAREVGADGFISKPYKITGIKQIIESALQDKLQ</sequence>
<evidence type="ECO:0000256" key="14">
    <source>
        <dbReference type="SAM" id="MobiDB-lite"/>
    </source>
</evidence>
<dbReference type="InterPro" id="IPR011006">
    <property type="entry name" value="CheY-like_superfamily"/>
</dbReference>
<comment type="catalytic activity">
    <reaction evidence="1">
        <text>ATP + protein L-histidine = ADP + protein N-phospho-L-histidine.</text>
        <dbReference type="EC" id="2.7.13.3"/>
    </reaction>
</comment>
<dbReference type="EC" id="2.7.13.3" evidence="3"/>
<dbReference type="PANTHER" id="PTHR45339:SF1">
    <property type="entry name" value="HYBRID SIGNAL TRANSDUCTION HISTIDINE KINASE J"/>
    <property type="match status" value="1"/>
</dbReference>
<dbReference type="SMART" id="SM00448">
    <property type="entry name" value="REC"/>
    <property type="match status" value="1"/>
</dbReference>
<organism evidence="17">
    <name type="scientific">Amphora coffeiformis</name>
    <dbReference type="NCBI Taxonomy" id="265554"/>
    <lineage>
        <taxon>Eukaryota</taxon>
        <taxon>Sar</taxon>
        <taxon>Stramenopiles</taxon>
        <taxon>Ochrophyta</taxon>
        <taxon>Bacillariophyta</taxon>
        <taxon>Bacillariophyceae</taxon>
        <taxon>Bacillariophycidae</taxon>
        <taxon>Thalassiophysales</taxon>
        <taxon>Catenulaceae</taxon>
        <taxon>Amphora</taxon>
    </lineage>
</organism>
<dbReference type="Gene3D" id="1.10.287.130">
    <property type="match status" value="1"/>
</dbReference>
<dbReference type="GO" id="GO:0000155">
    <property type="term" value="F:phosphorelay sensor kinase activity"/>
    <property type="evidence" value="ECO:0007669"/>
    <property type="project" value="InterPro"/>
</dbReference>
<evidence type="ECO:0000256" key="3">
    <source>
        <dbReference type="ARBA" id="ARBA00012438"/>
    </source>
</evidence>
<proteinExistence type="predicted"/>
<feature type="domain" description="Response regulatory" evidence="16">
    <location>
        <begin position="669"/>
        <end position="788"/>
    </location>
</feature>
<feature type="domain" description="Histidine kinase" evidence="15">
    <location>
        <begin position="375"/>
        <end position="603"/>
    </location>
</feature>
<dbReference type="GO" id="GO:0005886">
    <property type="term" value="C:plasma membrane"/>
    <property type="evidence" value="ECO:0007669"/>
    <property type="project" value="UniProtKB-SubCell"/>
</dbReference>
<feature type="region of interest" description="Disordered" evidence="14">
    <location>
        <begin position="139"/>
        <end position="160"/>
    </location>
</feature>
<dbReference type="PANTHER" id="PTHR45339">
    <property type="entry name" value="HYBRID SIGNAL TRANSDUCTION HISTIDINE KINASE J"/>
    <property type="match status" value="1"/>
</dbReference>
<dbReference type="AlphaFoldDB" id="A0A7S3P4E8"/>
<dbReference type="SMART" id="SM00387">
    <property type="entry name" value="HATPase_c"/>
    <property type="match status" value="1"/>
</dbReference>
<feature type="modified residue" description="4-aspartylphosphate" evidence="12">
    <location>
        <position position="719"/>
    </location>
</feature>